<reference evidence="1" key="1">
    <citation type="submission" date="2020-02" db="EMBL/GenBank/DDBJ databases">
        <authorList>
            <person name="Meier V. D."/>
        </authorList>
    </citation>
    <scope>NUCLEOTIDE SEQUENCE</scope>
    <source>
        <strain evidence="1">AVDCRST_MAG87</strain>
    </source>
</reference>
<gene>
    <name evidence="1" type="ORF">AVDCRST_MAG87-2566</name>
</gene>
<name>A0A6J4VB86_9BACT</name>
<accession>A0A6J4VB86</accession>
<dbReference type="EMBL" id="CADCWJ010000561">
    <property type="protein sequence ID" value="CAA9572561.1"/>
    <property type="molecule type" value="Genomic_DNA"/>
</dbReference>
<sequence length="59" mass="6748">MGRRQRRSARPWNRDLGAPWILRGEPSIIVYRSGIAWIASTVNPARTEPFRLDLGQSLT</sequence>
<evidence type="ECO:0000313" key="1">
    <source>
        <dbReference type="EMBL" id="CAA9572561.1"/>
    </source>
</evidence>
<organism evidence="1">
    <name type="scientific">uncultured Thermomicrobiales bacterium</name>
    <dbReference type="NCBI Taxonomy" id="1645740"/>
    <lineage>
        <taxon>Bacteria</taxon>
        <taxon>Pseudomonadati</taxon>
        <taxon>Thermomicrobiota</taxon>
        <taxon>Thermomicrobia</taxon>
        <taxon>Thermomicrobiales</taxon>
        <taxon>environmental samples</taxon>
    </lineage>
</organism>
<dbReference type="AlphaFoldDB" id="A0A6J4VB86"/>
<proteinExistence type="predicted"/>
<protein>
    <submittedName>
        <fullName evidence="1">Uncharacterized protein</fullName>
    </submittedName>
</protein>